<protein>
    <submittedName>
        <fullName evidence="3">Uncharacterized protein</fullName>
    </submittedName>
</protein>
<dbReference type="AlphaFoldDB" id="A0A812SZ02"/>
<keyword evidence="4" id="KW-1185">Reference proteome</keyword>
<organism evidence="3 4">
    <name type="scientific">Symbiodinium natans</name>
    <dbReference type="NCBI Taxonomy" id="878477"/>
    <lineage>
        <taxon>Eukaryota</taxon>
        <taxon>Sar</taxon>
        <taxon>Alveolata</taxon>
        <taxon>Dinophyceae</taxon>
        <taxon>Suessiales</taxon>
        <taxon>Symbiodiniaceae</taxon>
        <taxon>Symbiodinium</taxon>
    </lineage>
</organism>
<evidence type="ECO:0000259" key="1">
    <source>
        <dbReference type="Pfam" id="PF02342"/>
    </source>
</evidence>
<evidence type="ECO:0000259" key="2">
    <source>
        <dbReference type="Pfam" id="PF13290"/>
    </source>
</evidence>
<sequence length="589" mass="65872">MCQDAAKLPNGVKVLYTVDGRDPFLAGQRYIGPFTVSQPRVQLRAVAVVGGKRSQVAESTFVICHCALPDEIVFGVLRAQLFPAATDLMLKYTGETIQLPPERLQANITEAADQTARWVQVDLHDLKPRHQIRFDLAYATVKAADKRKKWTDSIMNDIQKAVSEAPLDCKVFAGSIILEFQMTREQADELARQIQDPSSWLLTKGKNRKAFQRATMQSVEALGQRLSATSFREEVEERIKSKTFKPRVVTVGQGDRGAIACLVKDKKEAKWMKKQLDSVVRKLLEDVEFTEVVEHSEYLDVDFSVDIMDCGKGRGIVETLQNPESTTKIADLMAIYEGIDTNVSVVSPAASRKLADLEVVLRWSAKSAAVMDGLDCSCYVFAEEHFLHCANFSAPSAGQDAAQTGNKDSFHKEELTKKVKRALRHSPPASEHAQEARMIVDVSAMPNEVTDLYFVMSTFEADDLANFTSPSFSLIDVAREQELTSYSFTPTKSQSAIVCNLSRHNNAWIVMGVGTPCKGDSRKPDELLKRLADFQGRHLNWERRRDLVKLRVLEKCGRMARCSGSEFAMLMQMTMDLPVAVFQSLLKFI</sequence>
<feature type="domain" description="GH29D-like beta-sandwich" evidence="2">
    <location>
        <begin position="10"/>
        <end position="55"/>
    </location>
</feature>
<dbReference type="InterPro" id="IPR003325">
    <property type="entry name" value="TerD"/>
</dbReference>
<name>A0A812SZ02_9DINO</name>
<dbReference type="Proteomes" id="UP000604046">
    <property type="component" value="Unassembled WGS sequence"/>
</dbReference>
<accession>A0A812SZ02</accession>
<feature type="domain" description="TerD" evidence="1">
    <location>
        <begin position="431"/>
        <end position="519"/>
    </location>
</feature>
<reference evidence="3" key="1">
    <citation type="submission" date="2021-02" db="EMBL/GenBank/DDBJ databases">
        <authorList>
            <person name="Dougan E. K."/>
            <person name="Rhodes N."/>
            <person name="Thang M."/>
            <person name="Chan C."/>
        </authorList>
    </citation>
    <scope>NUCLEOTIDE SEQUENCE</scope>
</reference>
<evidence type="ECO:0000313" key="4">
    <source>
        <dbReference type="Proteomes" id="UP000604046"/>
    </source>
</evidence>
<dbReference type="Gene3D" id="2.60.60.30">
    <property type="entry name" value="sav2460 like domains"/>
    <property type="match status" value="1"/>
</dbReference>
<dbReference type="InterPro" id="IPR059177">
    <property type="entry name" value="GH29D-like_dom"/>
</dbReference>
<evidence type="ECO:0000313" key="3">
    <source>
        <dbReference type="EMBL" id="CAE7510219.1"/>
    </source>
</evidence>
<dbReference type="Pfam" id="PF13290">
    <property type="entry name" value="CHB_HEX_C_1"/>
    <property type="match status" value="1"/>
</dbReference>
<dbReference type="Pfam" id="PF02342">
    <property type="entry name" value="TerD"/>
    <property type="match status" value="1"/>
</dbReference>
<dbReference type="OrthoDB" id="2318873at2759"/>
<comment type="caution">
    <text evidence="3">The sequence shown here is derived from an EMBL/GenBank/DDBJ whole genome shotgun (WGS) entry which is preliminary data.</text>
</comment>
<gene>
    <name evidence="3" type="ORF">SNAT2548_LOCUS28571</name>
</gene>
<dbReference type="EMBL" id="CAJNDS010002523">
    <property type="protein sequence ID" value="CAE7510219.1"/>
    <property type="molecule type" value="Genomic_DNA"/>
</dbReference>
<proteinExistence type="predicted"/>